<evidence type="ECO:0000313" key="3">
    <source>
        <dbReference type="EMBL" id="BDZ45492.1"/>
    </source>
</evidence>
<dbReference type="Proteomes" id="UP001321498">
    <property type="component" value="Chromosome"/>
</dbReference>
<dbReference type="EMBL" id="AP027731">
    <property type="protein sequence ID" value="BDZ45492.1"/>
    <property type="molecule type" value="Genomic_DNA"/>
</dbReference>
<proteinExistence type="predicted"/>
<dbReference type="PROSITE" id="PS51898">
    <property type="entry name" value="TYR_RECOMBINASE"/>
    <property type="match status" value="1"/>
</dbReference>
<sequence length="124" mass="13453">MDAHLAEHVGAFPDSLLFAPKGVSEFIHDSDFNKTWNAARDVAGVRGVVREQDLRSFGGSHLMGTAGGNLIEARDFLGHSDSAVTERHYVRKVTDRAAQLADKMPELPKVAQVVRLTPKTGTSV</sequence>
<dbReference type="InterPro" id="IPR013762">
    <property type="entry name" value="Integrase-like_cat_sf"/>
</dbReference>
<gene>
    <name evidence="3" type="ORF">GCM10025866_14010</name>
</gene>
<organism evidence="3 4">
    <name type="scientific">Naasia aerilata</name>
    <dbReference type="NCBI Taxonomy" id="1162966"/>
    <lineage>
        <taxon>Bacteria</taxon>
        <taxon>Bacillati</taxon>
        <taxon>Actinomycetota</taxon>
        <taxon>Actinomycetes</taxon>
        <taxon>Micrococcales</taxon>
        <taxon>Microbacteriaceae</taxon>
        <taxon>Naasia</taxon>
    </lineage>
</organism>
<dbReference type="SUPFAM" id="SSF56349">
    <property type="entry name" value="DNA breaking-rejoining enzymes"/>
    <property type="match status" value="1"/>
</dbReference>
<name>A0ABM8GB94_9MICO</name>
<protein>
    <recommendedName>
        <fullName evidence="2">Tyr recombinase domain-containing protein</fullName>
    </recommendedName>
</protein>
<dbReference type="RefSeq" id="WP_286278798.1">
    <property type="nucleotide sequence ID" value="NZ_AP027731.1"/>
</dbReference>
<evidence type="ECO:0000313" key="4">
    <source>
        <dbReference type="Proteomes" id="UP001321498"/>
    </source>
</evidence>
<dbReference type="InterPro" id="IPR011010">
    <property type="entry name" value="DNA_brk_join_enz"/>
</dbReference>
<evidence type="ECO:0000256" key="1">
    <source>
        <dbReference type="ARBA" id="ARBA00023172"/>
    </source>
</evidence>
<reference evidence="4" key="1">
    <citation type="journal article" date="2019" name="Int. J. Syst. Evol. Microbiol.">
        <title>The Global Catalogue of Microorganisms (GCM) 10K type strain sequencing project: providing services to taxonomists for standard genome sequencing and annotation.</title>
        <authorList>
            <consortium name="The Broad Institute Genomics Platform"/>
            <consortium name="The Broad Institute Genome Sequencing Center for Infectious Disease"/>
            <person name="Wu L."/>
            <person name="Ma J."/>
        </authorList>
    </citation>
    <scope>NUCLEOTIDE SEQUENCE [LARGE SCALE GENOMIC DNA]</scope>
    <source>
        <strain evidence="4">NBRC 108725</strain>
    </source>
</reference>
<accession>A0ABM8GB94</accession>
<dbReference type="Gene3D" id="1.10.443.10">
    <property type="entry name" value="Intergrase catalytic core"/>
    <property type="match status" value="1"/>
</dbReference>
<dbReference type="InterPro" id="IPR002104">
    <property type="entry name" value="Integrase_catalytic"/>
</dbReference>
<keyword evidence="4" id="KW-1185">Reference proteome</keyword>
<evidence type="ECO:0000259" key="2">
    <source>
        <dbReference type="PROSITE" id="PS51898"/>
    </source>
</evidence>
<keyword evidence="1" id="KW-0233">DNA recombination</keyword>
<feature type="domain" description="Tyr recombinase" evidence="2">
    <location>
        <begin position="1"/>
        <end position="102"/>
    </location>
</feature>